<evidence type="ECO:0000256" key="1">
    <source>
        <dbReference type="SAM" id="Phobius"/>
    </source>
</evidence>
<keyword evidence="1" id="KW-1133">Transmembrane helix</keyword>
<keyword evidence="1" id="KW-0472">Membrane</keyword>
<comment type="caution">
    <text evidence="2">The sequence shown here is derived from an EMBL/GenBank/DDBJ whole genome shotgun (WGS) entry which is preliminary data.</text>
</comment>
<evidence type="ECO:0000313" key="2">
    <source>
        <dbReference type="EMBL" id="KKK63929.1"/>
    </source>
</evidence>
<keyword evidence="1" id="KW-0812">Transmembrane</keyword>
<organism evidence="2">
    <name type="scientific">marine sediment metagenome</name>
    <dbReference type="NCBI Taxonomy" id="412755"/>
    <lineage>
        <taxon>unclassified sequences</taxon>
        <taxon>metagenomes</taxon>
        <taxon>ecological metagenomes</taxon>
    </lineage>
</organism>
<gene>
    <name evidence="2" type="ORF">LCGC14_2989360</name>
</gene>
<feature type="non-terminal residue" evidence="2">
    <location>
        <position position="35"/>
    </location>
</feature>
<protein>
    <submittedName>
        <fullName evidence="2">Uncharacterized protein</fullName>
    </submittedName>
</protein>
<accession>A0A0F8ZBU0</accession>
<reference evidence="2" key="1">
    <citation type="journal article" date="2015" name="Nature">
        <title>Complex archaea that bridge the gap between prokaryotes and eukaryotes.</title>
        <authorList>
            <person name="Spang A."/>
            <person name="Saw J.H."/>
            <person name="Jorgensen S.L."/>
            <person name="Zaremba-Niedzwiedzka K."/>
            <person name="Martijn J."/>
            <person name="Lind A.E."/>
            <person name="van Eijk R."/>
            <person name="Schleper C."/>
            <person name="Guy L."/>
            <person name="Ettema T.J."/>
        </authorList>
    </citation>
    <scope>NUCLEOTIDE SEQUENCE</scope>
</reference>
<proteinExistence type="predicted"/>
<dbReference type="AlphaFoldDB" id="A0A0F8ZBU0"/>
<sequence>MTNQIAYLSVAFIGGIAVKVIVDWIKPSKNRNGYY</sequence>
<feature type="transmembrane region" description="Helical" evidence="1">
    <location>
        <begin position="6"/>
        <end position="25"/>
    </location>
</feature>
<name>A0A0F8ZBU0_9ZZZZ</name>
<dbReference type="EMBL" id="LAZR01061265">
    <property type="protein sequence ID" value="KKK63929.1"/>
    <property type="molecule type" value="Genomic_DNA"/>
</dbReference>